<comment type="function">
    <text evidence="3">Required for the function of coenzyme Q in the respiratory chain. May serve as a chaperone or may be involved in the transport of Q6 from its site of synthesis to the catalytic sites of the respiratory complexes.</text>
</comment>
<dbReference type="PANTHER" id="PTHR12901:SF10">
    <property type="entry name" value="COENZYME Q-BINDING PROTEIN COQ10, MITOCHONDRIAL"/>
    <property type="match status" value="1"/>
</dbReference>
<dbReference type="Gene3D" id="3.30.530.20">
    <property type="match status" value="1"/>
</dbReference>
<protein>
    <recommendedName>
        <fullName evidence="4">Coenzyme Q-binding protein COQ10 START domain-containing protein</fullName>
    </recommendedName>
</protein>
<proteinExistence type="inferred from homology"/>
<dbReference type="AlphaFoldDB" id="A0A813RD77"/>
<dbReference type="EMBL" id="CAJNOC010000591">
    <property type="protein sequence ID" value="CAF0780430.1"/>
    <property type="molecule type" value="Genomic_DNA"/>
</dbReference>
<dbReference type="Pfam" id="PF03364">
    <property type="entry name" value="Polyketide_cyc"/>
    <property type="match status" value="1"/>
</dbReference>
<gene>
    <name evidence="5" type="ORF">OXX778_LOCUS5430</name>
</gene>
<sequence>MTIKNSRLLLFKIILKNDKRSLSLLQKNEKNLSQLIQKRYESSSKTLDYLLNQSNPKEDDNVKIGQINFKHGKTILKATAKGSFYHEKVLLGYSREQMCDLVYDVKRYKEFLPFCLDSKLIDEKPIQQTLHKGINLKLLHNSQSNKIVTPDKKLELPSSFRAKLEIGYPPIRESYISHVSMVRPETVKAISRDTNLFEYLINEWKFHPYERNSEISRNSCIVEFYVSFNFRSSIYNKFSSLIMDQIYKRMLGAFIKRASSLYGKPSLEAKNLS</sequence>
<dbReference type="InterPro" id="IPR044996">
    <property type="entry name" value="COQ10-like"/>
</dbReference>
<comment type="subunit">
    <text evidence="2">Interacts with coenzyme Q.</text>
</comment>
<evidence type="ECO:0000259" key="4">
    <source>
        <dbReference type="Pfam" id="PF03364"/>
    </source>
</evidence>
<keyword evidence="6" id="KW-1185">Reference proteome</keyword>
<evidence type="ECO:0000313" key="6">
    <source>
        <dbReference type="Proteomes" id="UP000663879"/>
    </source>
</evidence>
<dbReference type="OrthoDB" id="292693at2759"/>
<dbReference type="PANTHER" id="PTHR12901">
    <property type="entry name" value="SPERM PROTEIN HOMOLOG"/>
    <property type="match status" value="1"/>
</dbReference>
<dbReference type="GO" id="GO:0045333">
    <property type="term" value="P:cellular respiration"/>
    <property type="evidence" value="ECO:0007669"/>
    <property type="project" value="InterPro"/>
</dbReference>
<dbReference type="SUPFAM" id="SSF55961">
    <property type="entry name" value="Bet v1-like"/>
    <property type="match status" value="1"/>
</dbReference>
<dbReference type="CDD" id="cd07813">
    <property type="entry name" value="COQ10p_like"/>
    <property type="match status" value="1"/>
</dbReference>
<dbReference type="InterPro" id="IPR023393">
    <property type="entry name" value="START-like_dom_sf"/>
</dbReference>
<accession>A0A813RD77</accession>
<comment type="similarity">
    <text evidence="1">Belongs to the COQ10 family.</text>
</comment>
<dbReference type="GO" id="GO:0048039">
    <property type="term" value="F:ubiquinone binding"/>
    <property type="evidence" value="ECO:0007669"/>
    <property type="project" value="InterPro"/>
</dbReference>
<comment type="caution">
    <text evidence="5">The sequence shown here is derived from an EMBL/GenBank/DDBJ whole genome shotgun (WGS) entry which is preliminary data.</text>
</comment>
<evidence type="ECO:0000256" key="1">
    <source>
        <dbReference type="ARBA" id="ARBA00006885"/>
    </source>
</evidence>
<evidence type="ECO:0000256" key="2">
    <source>
        <dbReference type="ARBA" id="ARBA00011814"/>
    </source>
</evidence>
<reference evidence="5" key="1">
    <citation type="submission" date="2021-02" db="EMBL/GenBank/DDBJ databases">
        <authorList>
            <person name="Nowell W R."/>
        </authorList>
    </citation>
    <scope>NUCLEOTIDE SEQUENCE</scope>
    <source>
        <strain evidence="5">Ploen Becks lab</strain>
    </source>
</reference>
<dbReference type="Proteomes" id="UP000663879">
    <property type="component" value="Unassembled WGS sequence"/>
</dbReference>
<evidence type="ECO:0000256" key="3">
    <source>
        <dbReference type="ARBA" id="ARBA00024947"/>
    </source>
</evidence>
<evidence type="ECO:0000313" key="5">
    <source>
        <dbReference type="EMBL" id="CAF0780430.1"/>
    </source>
</evidence>
<feature type="domain" description="Coenzyme Q-binding protein COQ10 START" evidence="4">
    <location>
        <begin position="92"/>
        <end position="254"/>
    </location>
</feature>
<dbReference type="GO" id="GO:0005739">
    <property type="term" value="C:mitochondrion"/>
    <property type="evidence" value="ECO:0007669"/>
    <property type="project" value="TreeGrafter"/>
</dbReference>
<dbReference type="InterPro" id="IPR005031">
    <property type="entry name" value="COQ10_START"/>
</dbReference>
<organism evidence="5 6">
    <name type="scientific">Brachionus calyciflorus</name>
    <dbReference type="NCBI Taxonomy" id="104777"/>
    <lineage>
        <taxon>Eukaryota</taxon>
        <taxon>Metazoa</taxon>
        <taxon>Spiralia</taxon>
        <taxon>Gnathifera</taxon>
        <taxon>Rotifera</taxon>
        <taxon>Eurotatoria</taxon>
        <taxon>Monogononta</taxon>
        <taxon>Pseudotrocha</taxon>
        <taxon>Ploima</taxon>
        <taxon>Brachionidae</taxon>
        <taxon>Brachionus</taxon>
    </lineage>
</organism>
<name>A0A813RD77_9BILA</name>